<protein>
    <recommendedName>
        <fullName evidence="1">RNA helicase</fullName>
        <ecNumber evidence="1">3.6.4.13</ecNumber>
    </recommendedName>
</protein>
<dbReference type="Pfam" id="PF00270">
    <property type="entry name" value="DEAD"/>
    <property type="match status" value="1"/>
</dbReference>
<dbReference type="eggNOG" id="KOG0920">
    <property type="taxonomic scope" value="Eukaryota"/>
</dbReference>
<name>D8RS77_SELML</name>
<dbReference type="OrthoDB" id="5600252at2759"/>
<keyword evidence="3" id="KW-0378">Hydrolase</keyword>
<comment type="catalytic activity">
    <reaction evidence="7">
        <text>ATP + H2O = ADP + phosphate + H(+)</text>
        <dbReference type="Rhea" id="RHEA:13065"/>
        <dbReference type="ChEBI" id="CHEBI:15377"/>
        <dbReference type="ChEBI" id="CHEBI:15378"/>
        <dbReference type="ChEBI" id="CHEBI:30616"/>
        <dbReference type="ChEBI" id="CHEBI:43474"/>
        <dbReference type="ChEBI" id="CHEBI:456216"/>
        <dbReference type="EC" id="3.6.4.13"/>
    </reaction>
</comment>
<dbReference type="GO" id="GO:0016787">
    <property type="term" value="F:hydrolase activity"/>
    <property type="evidence" value="ECO:0007669"/>
    <property type="project" value="UniProtKB-KW"/>
</dbReference>
<dbReference type="Pfam" id="PF07717">
    <property type="entry name" value="OB_NTP_bind"/>
    <property type="match status" value="1"/>
</dbReference>
<dbReference type="CDD" id="cd17917">
    <property type="entry name" value="DEXHc_RHA-like"/>
    <property type="match status" value="1"/>
</dbReference>
<dbReference type="InterPro" id="IPR027417">
    <property type="entry name" value="P-loop_NTPase"/>
</dbReference>
<dbReference type="GO" id="GO:0005524">
    <property type="term" value="F:ATP binding"/>
    <property type="evidence" value="ECO:0007669"/>
    <property type="project" value="UniProtKB-KW"/>
</dbReference>
<evidence type="ECO:0000256" key="5">
    <source>
        <dbReference type="ARBA" id="ARBA00022840"/>
    </source>
</evidence>
<dbReference type="InterPro" id="IPR011545">
    <property type="entry name" value="DEAD/DEAH_box_helicase_dom"/>
</dbReference>
<evidence type="ECO:0000256" key="4">
    <source>
        <dbReference type="ARBA" id="ARBA00022806"/>
    </source>
</evidence>
<keyword evidence="5" id="KW-0067">ATP-binding</keyword>
<dbReference type="FunFam" id="1.20.120.1080:FF:000002">
    <property type="entry name" value="Putative ATP-dependent RNA helicase DHX36"/>
    <property type="match status" value="1"/>
</dbReference>
<keyword evidence="2" id="KW-0547">Nucleotide-binding</keyword>
<evidence type="ECO:0000256" key="6">
    <source>
        <dbReference type="ARBA" id="ARBA00022884"/>
    </source>
</evidence>
<dbReference type="InParanoid" id="D8RS77"/>
<evidence type="ECO:0000256" key="3">
    <source>
        <dbReference type="ARBA" id="ARBA00022801"/>
    </source>
</evidence>
<dbReference type="SMART" id="SM00847">
    <property type="entry name" value="HA2"/>
    <property type="match status" value="1"/>
</dbReference>
<keyword evidence="6" id="KW-0694">RNA-binding</keyword>
<feature type="domain" description="Helicase C-terminal" evidence="10">
    <location>
        <begin position="379"/>
        <end position="552"/>
    </location>
</feature>
<dbReference type="SMART" id="SM00487">
    <property type="entry name" value="DEXDc"/>
    <property type="match status" value="1"/>
</dbReference>
<evidence type="ECO:0000313" key="11">
    <source>
        <dbReference type="EMBL" id="EFJ24821.1"/>
    </source>
</evidence>
<dbReference type="InterPro" id="IPR048333">
    <property type="entry name" value="HA2_WH"/>
</dbReference>
<dbReference type="InterPro" id="IPR007502">
    <property type="entry name" value="Helicase-assoc_dom"/>
</dbReference>
<dbReference type="SMART" id="SM00490">
    <property type="entry name" value="HELICc"/>
    <property type="match status" value="1"/>
</dbReference>
<evidence type="ECO:0000256" key="2">
    <source>
        <dbReference type="ARBA" id="ARBA00022741"/>
    </source>
</evidence>
<dbReference type="PROSITE" id="PS51192">
    <property type="entry name" value="HELICASE_ATP_BIND_1"/>
    <property type="match status" value="1"/>
</dbReference>
<proteinExistence type="inferred from homology"/>
<evidence type="ECO:0000256" key="1">
    <source>
        <dbReference type="ARBA" id="ARBA00012552"/>
    </source>
</evidence>
<evidence type="ECO:0000256" key="8">
    <source>
        <dbReference type="ARBA" id="ARBA00060772"/>
    </source>
</evidence>
<dbReference type="GO" id="GO:0004386">
    <property type="term" value="F:helicase activity"/>
    <property type="evidence" value="ECO:0000318"/>
    <property type="project" value="GO_Central"/>
</dbReference>
<dbReference type="InterPro" id="IPR014001">
    <property type="entry name" value="Helicase_ATP-bd"/>
</dbReference>
<keyword evidence="12" id="KW-1185">Reference proteome</keyword>
<dbReference type="HOGENOM" id="CLU_001832_1_4_1"/>
<dbReference type="PANTHER" id="PTHR18934:SF145">
    <property type="entry name" value="ATP-DEPENDENT RNA HELICASE DHX57-RELATED"/>
    <property type="match status" value="1"/>
</dbReference>
<accession>D8RS77</accession>
<gene>
    <name evidence="11" type="ORF">SELMODRAFT_173775</name>
</gene>
<evidence type="ECO:0000313" key="12">
    <source>
        <dbReference type="Proteomes" id="UP000001514"/>
    </source>
</evidence>
<dbReference type="AlphaFoldDB" id="D8RS77"/>
<feature type="domain" description="Helicase ATP-binding" evidence="9">
    <location>
        <begin position="98"/>
        <end position="266"/>
    </location>
</feature>
<dbReference type="EMBL" id="GL377588">
    <property type="protein sequence ID" value="EFJ24821.1"/>
    <property type="molecule type" value="Genomic_DNA"/>
</dbReference>
<dbReference type="Pfam" id="PF00271">
    <property type="entry name" value="Helicase_C"/>
    <property type="match status" value="1"/>
</dbReference>
<sequence length="900" mass="100094">MIYDLVCYAAEVSLQLLSEPVKVDDRGGDVKRHTSADSKAHVVAGKQRSSRQWDEIDCAAESTRLKDDWERLQTSRQYADIMTSRRSLPVFKRKSEILAGISCNPVTIICGETGCGKSTQIPQYVLEKEIEMGNGGSCNIICTQPRRISALGLAARVAMERNEVVGRVVGYSVRLDSCCSKFTRLLFCTTGILLRRLLSDPELEGVTHVIVDEVHERTLESDLLLLLLREHIQRTRGKIRVILMSATAETSLFSDYFQQGLGLRPELLRVQGFTFPVRELHLDDVLELTGYKVTKNSRFATNKKAKSEVMTTSASNSFDSWESRVGENSETNMEYSEATMRSLDTVDESVINYELIELLLSTVFSLEREVSDIYGPLVAVDDTSNWKPEAGSVLVFLPGMMEISKLQARLQNSKQLSAYGVEKKWVLALHGSLSSEQQKRVFVRPPRGVRKVVLATNVAETSITIDDILYVIDTGRHKEMSYDHSKGLSCLQETWVSKASCKQRAGRAGRVQPGCCLRLYSKKQFKAFDDHQLPEIQRVSLEGLCLKVKSLLQSKVQSTLSKMPTPPDPDAVIAAVQSLKDINAFDAENETLTPLGRHLTQMPVDARVGKMLVFGCMLKCLDPVLTIAASMSGRPVFFSPQDNREEARLAKLRLSGTSKSDHIALVAAYNGWITARRDGWEAEKDYCASNFLSREALASIEASREDYLNVLRELGFVPGDISSLEASSNSVRVIKAVVCAGFYPKIARVRHPEKTYVQTEGGTVPKLAAAHEVQYFTRLDGRVFLHPASVNFSAGHFESPWLVVTDMVKTSKVYARETSMVPAYSLLIFGGSISVRHERQMIVVDGWLEFEAPARIAVLIKELRKRVDALLLEKTGNPGLDISSSAVVAALLRLLETDGF</sequence>
<dbReference type="InterPro" id="IPR001650">
    <property type="entry name" value="Helicase_C-like"/>
</dbReference>
<dbReference type="InterPro" id="IPR011709">
    <property type="entry name" value="DEAD-box_helicase_OB_fold"/>
</dbReference>
<dbReference type="Pfam" id="PF26026">
    <property type="entry name" value="RNA_hel_CTD"/>
    <property type="match status" value="1"/>
</dbReference>
<dbReference type="GO" id="GO:0003724">
    <property type="term" value="F:RNA helicase activity"/>
    <property type="evidence" value="ECO:0007669"/>
    <property type="project" value="UniProtKB-EC"/>
</dbReference>
<dbReference type="Gramene" id="EFJ24821">
    <property type="protein sequence ID" value="EFJ24821"/>
    <property type="gene ID" value="SELMODRAFT_173775"/>
</dbReference>
<dbReference type="Pfam" id="PF04408">
    <property type="entry name" value="WHD_HA2"/>
    <property type="match status" value="1"/>
</dbReference>
<dbReference type="STRING" id="88036.D8RS77"/>
<dbReference type="Gene3D" id="3.40.50.300">
    <property type="entry name" value="P-loop containing nucleotide triphosphate hydrolases"/>
    <property type="match status" value="2"/>
</dbReference>
<reference evidence="11 12" key="1">
    <citation type="journal article" date="2011" name="Science">
        <title>The Selaginella genome identifies genetic changes associated with the evolution of vascular plants.</title>
        <authorList>
            <person name="Banks J.A."/>
            <person name="Nishiyama T."/>
            <person name="Hasebe M."/>
            <person name="Bowman J.L."/>
            <person name="Gribskov M."/>
            <person name="dePamphilis C."/>
            <person name="Albert V.A."/>
            <person name="Aono N."/>
            <person name="Aoyama T."/>
            <person name="Ambrose B.A."/>
            <person name="Ashton N.W."/>
            <person name="Axtell M.J."/>
            <person name="Barker E."/>
            <person name="Barker M.S."/>
            <person name="Bennetzen J.L."/>
            <person name="Bonawitz N.D."/>
            <person name="Chapple C."/>
            <person name="Cheng C."/>
            <person name="Correa L.G."/>
            <person name="Dacre M."/>
            <person name="DeBarry J."/>
            <person name="Dreyer I."/>
            <person name="Elias M."/>
            <person name="Engstrom E.M."/>
            <person name="Estelle M."/>
            <person name="Feng L."/>
            <person name="Finet C."/>
            <person name="Floyd S.K."/>
            <person name="Frommer W.B."/>
            <person name="Fujita T."/>
            <person name="Gramzow L."/>
            <person name="Gutensohn M."/>
            <person name="Harholt J."/>
            <person name="Hattori M."/>
            <person name="Heyl A."/>
            <person name="Hirai T."/>
            <person name="Hiwatashi Y."/>
            <person name="Ishikawa M."/>
            <person name="Iwata M."/>
            <person name="Karol K.G."/>
            <person name="Koehler B."/>
            <person name="Kolukisaoglu U."/>
            <person name="Kubo M."/>
            <person name="Kurata T."/>
            <person name="Lalonde S."/>
            <person name="Li K."/>
            <person name="Li Y."/>
            <person name="Litt A."/>
            <person name="Lyons E."/>
            <person name="Manning G."/>
            <person name="Maruyama T."/>
            <person name="Michael T.P."/>
            <person name="Mikami K."/>
            <person name="Miyazaki S."/>
            <person name="Morinaga S."/>
            <person name="Murata T."/>
            <person name="Mueller-Roeber B."/>
            <person name="Nelson D.R."/>
            <person name="Obara M."/>
            <person name="Oguri Y."/>
            <person name="Olmstead R.G."/>
            <person name="Onodera N."/>
            <person name="Petersen B.L."/>
            <person name="Pils B."/>
            <person name="Prigge M."/>
            <person name="Rensing S.A."/>
            <person name="Riano-Pachon D.M."/>
            <person name="Roberts A.W."/>
            <person name="Sato Y."/>
            <person name="Scheller H.V."/>
            <person name="Schulz B."/>
            <person name="Schulz C."/>
            <person name="Shakirov E.V."/>
            <person name="Shibagaki N."/>
            <person name="Shinohara N."/>
            <person name="Shippen D.E."/>
            <person name="Soerensen I."/>
            <person name="Sotooka R."/>
            <person name="Sugimoto N."/>
            <person name="Sugita M."/>
            <person name="Sumikawa N."/>
            <person name="Tanurdzic M."/>
            <person name="Theissen G."/>
            <person name="Ulvskov P."/>
            <person name="Wakazuki S."/>
            <person name="Weng J.K."/>
            <person name="Willats W.W."/>
            <person name="Wipf D."/>
            <person name="Wolf P.G."/>
            <person name="Yang L."/>
            <person name="Zimmer A.D."/>
            <person name="Zhu Q."/>
            <person name="Mitros T."/>
            <person name="Hellsten U."/>
            <person name="Loque D."/>
            <person name="Otillar R."/>
            <person name="Salamov A."/>
            <person name="Schmutz J."/>
            <person name="Shapiro H."/>
            <person name="Lindquist E."/>
            <person name="Lucas S."/>
            <person name="Rokhsar D."/>
            <person name="Grigoriev I.V."/>
        </authorList>
    </citation>
    <scope>NUCLEOTIDE SEQUENCE [LARGE SCALE GENOMIC DNA]</scope>
</reference>
<dbReference type="SUPFAM" id="SSF52540">
    <property type="entry name" value="P-loop containing nucleoside triphosphate hydrolases"/>
    <property type="match status" value="1"/>
</dbReference>
<dbReference type="CDD" id="cd18791">
    <property type="entry name" value="SF2_C_RHA"/>
    <property type="match status" value="1"/>
</dbReference>
<dbReference type="FunFam" id="3.40.50.300:FF:000526">
    <property type="entry name" value="DExH-box ATP-dependent RNA helicase DExH3"/>
    <property type="match status" value="1"/>
</dbReference>
<dbReference type="KEGG" id="smo:SELMODRAFT_173775"/>
<organism evidence="12">
    <name type="scientific">Selaginella moellendorffii</name>
    <name type="common">Spikemoss</name>
    <dbReference type="NCBI Taxonomy" id="88036"/>
    <lineage>
        <taxon>Eukaryota</taxon>
        <taxon>Viridiplantae</taxon>
        <taxon>Streptophyta</taxon>
        <taxon>Embryophyta</taxon>
        <taxon>Tracheophyta</taxon>
        <taxon>Lycopodiopsida</taxon>
        <taxon>Selaginellales</taxon>
        <taxon>Selaginellaceae</taxon>
        <taxon>Selaginella</taxon>
    </lineage>
</organism>
<evidence type="ECO:0000259" key="10">
    <source>
        <dbReference type="PROSITE" id="PS51194"/>
    </source>
</evidence>
<dbReference type="Gene3D" id="1.20.120.1080">
    <property type="match status" value="1"/>
</dbReference>
<evidence type="ECO:0000259" key="9">
    <source>
        <dbReference type="PROSITE" id="PS51192"/>
    </source>
</evidence>
<keyword evidence="4" id="KW-0347">Helicase</keyword>
<evidence type="ECO:0000256" key="7">
    <source>
        <dbReference type="ARBA" id="ARBA00047984"/>
    </source>
</evidence>
<dbReference type="EC" id="3.6.4.13" evidence="1"/>
<dbReference type="GO" id="GO:0003723">
    <property type="term" value="F:RNA binding"/>
    <property type="evidence" value="ECO:0000318"/>
    <property type="project" value="GO_Central"/>
</dbReference>
<dbReference type="Proteomes" id="UP000001514">
    <property type="component" value="Unassembled WGS sequence"/>
</dbReference>
<dbReference type="InterPro" id="IPR059023">
    <property type="entry name" value="RNA_hel_CTD"/>
</dbReference>
<dbReference type="PROSITE" id="PS51194">
    <property type="entry name" value="HELICASE_CTER"/>
    <property type="match status" value="1"/>
</dbReference>
<dbReference type="Pfam" id="PF21010">
    <property type="entry name" value="HA2_C"/>
    <property type="match status" value="1"/>
</dbReference>
<comment type="similarity">
    <text evidence="8">Belongs to the DExH box helicase family.</text>
</comment>
<dbReference type="PANTHER" id="PTHR18934">
    <property type="entry name" value="ATP-DEPENDENT RNA HELICASE"/>
    <property type="match status" value="1"/>
</dbReference>